<dbReference type="Proteomes" id="UP001500909">
    <property type="component" value="Unassembled WGS sequence"/>
</dbReference>
<proteinExistence type="predicted"/>
<comment type="caution">
    <text evidence="1">The sequence shown here is derived from an EMBL/GenBank/DDBJ whole genome shotgun (WGS) entry which is preliminary data.</text>
</comment>
<gene>
    <name evidence="1" type="ORF">GCM10010361_77770</name>
</gene>
<dbReference type="RefSeq" id="WP_346100400.1">
    <property type="nucleotide sequence ID" value="NZ_BAAABY010000070.1"/>
</dbReference>
<name>A0ABP3LKF7_9ACTN</name>
<dbReference type="EMBL" id="BAAABY010000070">
    <property type="protein sequence ID" value="GAA0500748.1"/>
    <property type="molecule type" value="Genomic_DNA"/>
</dbReference>
<reference evidence="2" key="1">
    <citation type="journal article" date="2019" name="Int. J. Syst. Evol. Microbiol.">
        <title>The Global Catalogue of Microorganisms (GCM) 10K type strain sequencing project: providing services to taxonomists for standard genome sequencing and annotation.</title>
        <authorList>
            <consortium name="The Broad Institute Genomics Platform"/>
            <consortium name="The Broad Institute Genome Sequencing Center for Infectious Disease"/>
            <person name="Wu L."/>
            <person name="Ma J."/>
        </authorList>
    </citation>
    <scope>NUCLEOTIDE SEQUENCE [LARGE SCALE GENOMIC DNA]</scope>
    <source>
        <strain evidence="2">JCM 4805</strain>
    </source>
</reference>
<protein>
    <submittedName>
        <fullName evidence="1">Uncharacterized protein</fullName>
    </submittedName>
</protein>
<keyword evidence="2" id="KW-1185">Reference proteome</keyword>
<evidence type="ECO:0000313" key="1">
    <source>
        <dbReference type="EMBL" id="GAA0500748.1"/>
    </source>
</evidence>
<organism evidence="1 2">
    <name type="scientific">Streptomyces olivaceiscleroticus</name>
    <dbReference type="NCBI Taxonomy" id="68245"/>
    <lineage>
        <taxon>Bacteria</taxon>
        <taxon>Bacillati</taxon>
        <taxon>Actinomycetota</taxon>
        <taxon>Actinomycetes</taxon>
        <taxon>Kitasatosporales</taxon>
        <taxon>Streptomycetaceae</taxon>
        <taxon>Streptomyces</taxon>
    </lineage>
</organism>
<accession>A0ABP3LKF7</accession>
<evidence type="ECO:0000313" key="2">
    <source>
        <dbReference type="Proteomes" id="UP001500909"/>
    </source>
</evidence>
<sequence length="94" mass="10522">MLPLIVALTLLLAAAVCAVWRARRTILRLRAEHRLLDAAHHREFAACQQLLARYEGRELLLSQARHIIDAALASYTLPAPDSDPTRYREGDGHA</sequence>